<dbReference type="KEGG" id="nss:113431610"/>
<evidence type="ECO:0000256" key="1">
    <source>
        <dbReference type="SAM" id="MobiDB-lite"/>
    </source>
</evidence>
<dbReference type="RefSeq" id="XP_026549685.1">
    <property type="nucleotide sequence ID" value="XM_026693900.1"/>
</dbReference>
<keyword evidence="2" id="KW-1185">Reference proteome</keyword>
<name>A0A6J1W343_9SAUR</name>
<organism evidence="2 5">
    <name type="scientific">Notechis scutatus</name>
    <name type="common">mainland tiger snake</name>
    <dbReference type="NCBI Taxonomy" id="8663"/>
    <lineage>
        <taxon>Eukaryota</taxon>
        <taxon>Metazoa</taxon>
        <taxon>Chordata</taxon>
        <taxon>Craniata</taxon>
        <taxon>Vertebrata</taxon>
        <taxon>Euteleostomi</taxon>
        <taxon>Lepidosauria</taxon>
        <taxon>Squamata</taxon>
        <taxon>Bifurcata</taxon>
        <taxon>Unidentata</taxon>
        <taxon>Episquamata</taxon>
        <taxon>Toxicofera</taxon>
        <taxon>Serpentes</taxon>
        <taxon>Colubroidea</taxon>
        <taxon>Elapidae</taxon>
        <taxon>Hydrophiinae</taxon>
        <taxon>Notechis</taxon>
    </lineage>
</organism>
<dbReference type="RefSeq" id="XP_026549691.1">
    <property type="nucleotide sequence ID" value="XM_026693906.1"/>
</dbReference>
<dbReference type="AlphaFoldDB" id="A0A6J1W343"/>
<feature type="non-terminal residue" evidence="5">
    <location>
        <position position="1"/>
    </location>
</feature>
<feature type="region of interest" description="Disordered" evidence="1">
    <location>
        <begin position="1"/>
        <end position="34"/>
    </location>
</feature>
<dbReference type="GeneID" id="113431611"/>
<evidence type="ECO:0000313" key="4">
    <source>
        <dbReference type="RefSeq" id="XP_026549690.1"/>
    </source>
</evidence>
<dbReference type="RefSeq" id="XP_026549694.1">
    <property type="nucleotide sequence ID" value="XM_026693909.1"/>
</dbReference>
<reference evidence="3 4" key="1">
    <citation type="submission" date="2025-04" db="UniProtKB">
        <authorList>
            <consortium name="RefSeq"/>
        </authorList>
    </citation>
    <scope>IDENTIFICATION</scope>
</reference>
<proteinExistence type="predicted"/>
<accession>A0A6J1W343</accession>
<protein>
    <submittedName>
        <fullName evidence="3 4">Trichohyalin-like</fullName>
    </submittedName>
</protein>
<gene>
    <name evidence="5" type="primary">LOC113431611</name>
    <name evidence="3" type="synonym">LOC113431606</name>
    <name evidence="4" type="synonym">LOC113431610</name>
    <name evidence="6" type="synonym">LOC113431613</name>
</gene>
<evidence type="ECO:0000313" key="2">
    <source>
        <dbReference type="Proteomes" id="UP000504612"/>
    </source>
</evidence>
<dbReference type="RefSeq" id="XP_026549690.1">
    <property type="nucleotide sequence ID" value="XM_026693905.1"/>
</dbReference>
<dbReference type="KEGG" id="nss:113431611"/>
<dbReference type="KEGG" id="nss:113431613"/>
<evidence type="ECO:0000313" key="3">
    <source>
        <dbReference type="RefSeq" id="XP_026549685.1"/>
    </source>
</evidence>
<dbReference type="Proteomes" id="UP000504612">
    <property type="component" value="Unplaced"/>
</dbReference>
<dbReference type="KEGG" id="nss:113431606"/>
<evidence type="ECO:0000313" key="6">
    <source>
        <dbReference type="RefSeq" id="XP_026549694.1"/>
    </source>
</evidence>
<evidence type="ECO:0000313" key="5">
    <source>
        <dbReference type="RefSeq" id="XP_026549691.1"/>
    </source>
</evidence>
<sequence length="150" mass="17707">RGALQRVRRKTVEKDNGNVKTADRKRGAGIKNSGAFQLTKEKEQLCEEYEEKLSRKSSSDESGQLDKLRRENESLSCQVQRFAGEKAELLRENNHLKEELYRKTMEMSKLLTEKEELELKIQELTNKQFQLAKEKEELCKQYEKKLIREK</sequence>
<feature type="region of interest" description="Disordered" evidence="1">
    <location>
        <begin position="50"/>
        <end position="71"/>
    </location>
</feature>
<feature type="compositionally biased region" description="Basic and acidic residues" evidence="1">
    <location>
        <begin position="10"/>
        <end position="26"/>
    </location>
</feature>